<dbReference type="Gene3D" id="3.30.420.10">
    <property type="entry name" value="Ribonuclease H-like superfamily/Ribonuclease H"/>
    <property type="match status" value="1"/>
</dbReference>
<dbReference type="Gene3D" id="1.20.1060.10">
    <property type="entry name" value="Taq DNA Polymerase, Chain T, domain 4"/>
    <property type="match status" value="1"/>
</dbReference>
<dbReference type="NCBIfam" id="NF004397">
    <property type="entry name" value="PRK05755.1"/>
    <property type="match status" value="1"/>
</dbReference>
<dbReference type="InterPro" id="IPR018320">
    <property type="entry name" value="DNA_polymerase_1"/>
</dbReference>
<evidence type="ECO:0000256" key="3">
    <source>
        <dbReference type="ARBA" id="ARBA00020311"/>
    </source>
</evidence>
<gene>
    <name evidence="13 16" type="primary">polA</name>
    <name evidence="16" type="ORF">H8705_10005</name>
</gene>
<dbReference type="Pfam" id="PF22619">
    <property type="entry name" value="DNA_polI_exo1"/>
    <property type="match status" value="1"/>
</dbReference>
<dbReference type="SUPFAM" id="SSF56672">
    <property type="entry name" value="DNA/RNA polymerases"/>
    <property type="match status" value="1"/>
</dbReference>
<dbReference type="SUPFAM" id="SSF88723">
    <property type="entry name" value="PIN domain-like"/>
    <property type="match status" value="1"/>
</dbReference>
<dbReference type="CDD" id="cd06140">
    <property type="entry name" value="DNA_polA_I_Bacillus_like_exo"/>
    <property type="match status" value="1"/>
</dbReference>
<dbReference type="InterPro" id="IPR020045">
    <property type="entry name" value="DNA_polI_H3TH"/>
</dbReference>
<evidence type="ECO:0000256" key="2">
    <source>
        <dbReference type="ARBA" id="ARBA00012417"/>
    </source>
</evidence>
<evidence type="ECO:0000256" key="7">
    <source>
        <dbReference type="ARBA" id="ARBA00022763"/>
    </source>
</evidence>
<dbReference type="SUPFAM" id="SSF53098">
    <property type="entry name" value="Ribonuclease H-like"/>
    <property type="match status" value="1"/>
</dbReference>
<keyword evidence="13" id="KW-0540">Nuclease</keyword>
<dbReference type="Proteomes" id="UP000623678">
    <property type="component" value="Unassembled WGS sequence"/>
</dbReference>
<dbReference type="Gene3D" id="1.10.150.20">
    <property type="entry name" value="5' to 3' exonuclease, C-terminal subdomain"/>
    <property type="match status" value="2"/>
</dbReference>
<proteinExistence type="inferred from homology"/>
<evidence type="ECO:0000256" key="5">
    <source>
        <dbReference type="ARBA" id="ARBA00022695"/>
    </source>
</evidence>
<evidence type="ECO:0000256" key="8">
    <source>
        <dbReference type="ARBA" id="ARBA00022932"/>
    </source>
</evidence>
<keyword evidence="6 13" id="KW-0235">DNA replication</keyword>
<dbReference type="Gene3D" id="3.30.70.370">
    <property type="match status" value="1"/>
</dbReference>
<dbReference type="PRINTS" id="PR00868">
    <property type="entry name" value="DNAPOLI"/>
</dbReference>
<dbReference type="PROSITE" id="PS00447">
    <property type="entry name" value="DNA_POLYMERASE_A"/>
    <property type="match status" value="1"/>
</dbReference>
<evidence type="ECO:0000313" key="17">
    <source>
        <dbReference type="Proteomes" id="UP000623678"/>
    </source>
</evidence>
<dbReference type="FunFam" id="1.20.1060.10:FF:000001">
    <property type="entry name" value="DNA polymerase I"/>
    <property type="match status" value="1"/>
</dbReference>
<dbReference type="InterPro" id="IPR008918">
    <property type="entry name" value="HhH2"/>
</dbReference>
<dbReference type="SUPFAM" id="SSF47807">
    <property type="entry name" value="5' to 3' exonuclease, C-terminal subdomain"/>
    <property type="match status" value="1"/>
</dbReference>
<keyword evidence="13" id="KW-0269">Exonuclease</keyword>
<keyword evidence="17" id="KW-1185">Reference proteome</keyword>
<dbReference type="SMART" id="SM00279">
    <property type="entry name" value="HhH2"/>
    <property type="match status" value="1"/>
</dbReference>
<dbReference type="InterPro" id="IPR019760">
    <property type="entry name" value="DNA-dir_DNA_pol_A_CS"/>
</dbReference>
<evidence type="ECO:0000259" key="15">
    <source>
        <dbReference type="SMART" id="SM00482"/>
    </source>
</evidence>
<dbReference type="EMBL" id="JACRTD010000007">
    <property type="protein sequence ID" value="MBC8585917.1"/>
    <property type="molecule type" value="Genomic_DNA"/>
</dbReference>
<dbReference type="EC" id="2.7.7.7" evidence="2 12"/>
<dbReference type="CDD" id="cd09859">
    <property type="entry name" value="PIN_53EXO"/>
    <property type="match status" value="1"/>
</dbReference>
<keyword evidence="13" id="KW-0378">Hydrolase</keyword>
<keyword evidence="8 13" id="KW-0239">DNA-directed DNA polymerase</keyword>
<dbReference type="InterPro" id="IPR002421">
    <property type="entry name" value="5-3_exonuclease"/>
</dbReference>
<dbReference type="InterPro" id="IPR054690">
    <property type="entry name" value="DNA_polI_exonuclease"/>
</dbReference>
<reference evidence="16" key="1">
    <citation type="submission" date="2020-08" db="EMBL/GenBank/DDBJ databases">
        <title>Genome public.</title>
        <authorList>
            <person name="Liu C."/>
            <person name="Sun Q."/>
        </authorList>
    </citation>
    <scope>NUCLEOTIDE SEQUENCE</scope>
    <source>
        <strain evidence="16">NSJ-64</strain>
    </source>
</reference>
<keyword evidence="7 13" id="KW-0227">DNA damage</keyword>
<comment type="similarity">
    <text evidence="1 13">Belongs to the DNA polymerase type-A family.</text>
</comment>
<dbReference type="GO" id="GO:0003677">
    <property type="term" value="F:DNA binding"/>
    <property type="evidence" value="ECO:0007669"/>
    <property type="project" value="UniProtKB-UniRule"/>
</dbReference>
<dbReference type="SMART" id="SM00482">
    <property type="entry name" value="POLAc"/>
    <property type="match status" value="1"/>
</dbReference>
<evidence type="ECO:0000256" key="9">
    <source>
        <dbReference type="ARBA" id="ARBA00023125"/>
    </source>
</evidence>
<accession>A0A926ER59</accession>
<dbReference type="FunFam" id="1.10.150.20:FF:000003">
    <property type="entry name" value="DNA polymerase I"/>
    <property type="match status" value="1"/>
</dbReference>
<dbReference type="SMART" id="SM00475">
    <property type="entry name" value="53EXOc"/>
    <property type="match status" value="1"/>
</dbReference>
<keyword evidence="4 13" id="KW-0808">Transferase</keyword>
<dbReference type="PANTHER" id="PTHR10133">
    <property type="entry name" value="DNA POLYMERASE I"/>
    <property type="match status" value="1"/>
</dbReference>
<evidence type="ECO:0000259" key="14">
    <source>
        <dbReference type="SMART" id="SM00475"/>
    </source>
</evidence>
<keyword evidence="10 13" id="KW-0234">DNA repair</keyword>
<dbReference type="InterPro" id="IPR029060">
    <property type="entry name" value="PIN-like_dom_sf"/>
</dbReference>
<keyword evidence="5 13" id="KW-0548">Nucleotidyltransferase</keyword>
<dbReference type="Pfam" id="PF02739">
    <property type="entry name" value="5_3_exonuc_N"/>
    <property type="match status" value="1"/>
</dbReference>
<name>A0A926ER59_9FIRM</name>
<dbReference type="GO" id="GO:0006261">
    <property type="term" value="P:DNA-templated DNA replication"/>
    <property type="evidence" value="ECO:0007669"/>
    <property type="project" value="UniProtKB-UniRule"/>
</dbReference>
<evidence type="ECO:0000256" key="4">
    <source>
        <dbReference type="ARBA" id="ARBA00022679"/>
    </source>
</evidence>
<comment type="subunit">
    <text evidence="13">Single-chain monomer with multiple functions.</text>
</comment>
<dbReference type="CDD" id="cd09898">
    <property type="entry name" value="H3TH_53EXO"/>
    <property type="match status" value="1"/>
</dbReference>
<sequence length="867" mass="96587">MKLLAIDGNSILNRAFYGIKLLTTKNGEFTNGIYGFLSILLRMLEETQPDAVACAFDMRGPTFRHNMFDGYKAQRKGMPEELASQMDPLKELLTALGYKIVEREGYEADDILGTLAKTCTDTGNQCVIATGDRDSLQLINDRVTVRLATTKAGQPHSTIYGVEEVKEKYGVAPQQLIDVKALMGDASDNIPGVAGIGEKTALTLISLYGDLDYIYDHLPELDIKPGVRSKLEAGKEMAYTSRDLARIYCESPVDTKLEDYIPKPVDHTKAARLLGRLEMFSMMNRWGIEKDAGGGDGAAPQTPPKSAQVLYNPENGEALAFKEKRLDLLADFGGPSAVRAVAAALSDEQILLIEGEERATAFLRKLLSSEAEIRVFSSKPIYKFTYINDINIQNVIFDCELAAYLLNPTSSSYGVSQLAVGYEIEMRAIENELPEEWKPFAQEAAVQRELYDVLEKRVKESGEDKLLYQVEMPLAKVLAQMECEGFSLDTQALKEYGRELDGRLFELQNGIYEYAGTEFNINSPKQLGEVLFGELGLPAKKKTKSGYSTNAEVLEHLKGKHPIVELILEYRKLAKLKSTYVDGLLKEVDADGRVRSTFQQTETRTGRISSTEPNMQNIPIRTKEGSKLRKFFKAREGWKLIDADYSQIELRVLASIADDKNMIAAFKQGEDIHTTTAAQVFGLPELMVTPLMRSQAKAVNFGIVYGIGAFSLSQDIGVSVAEADRYIKGYLDTYSGVKKYMEETIKFARENGYVKTLFGRRRYLPELSASNKNTQAFGERVAMNTPIQGTAADIIKIAMVRVAQRLEKEKMKAKLILQVHDELLVEAPEEEIHMATIILKEEMEHAAQLKVPLEADTNVGGNWLEAK</sequence>
<evidence type="ECO:0000256" key="12">
    <source>
        <dbReference type="NCBIfam" id="TIGR00593"/>
    </source>
</evidence>
<dbReference type="AlphaFoldDB" id="A0A926ER59"/>
<dbReference type="InterPro" id="IPR020046">
    <property type="entry name" value="5-3_exonucl_a-hlix_arch_N"/>
</dbReference>
<dbReference type="InterPro" id="IPR043502">
    <property type="entry name" value="DNA/RNA_pol_sf"/>
</dbReference>
<dbReference type="Pfam" id="PF00476">
    <property type="entry name" value="DNA_pol_A"/>
    <property type="match status" value="1"/>
</dbReference>
<dbReference type="CDD" id="cd08637">
    <property type="entry name" value="DNA_pol_A_pol_I_C"/>
    <property type="match status" value="1"/>
</dbReference>
<dbReference type="GO" id="GO:0008409">
    <property type="term" value="F:5'-3' exonuclease activity"/>
    <property type="evidence" value="ECO:0007669"/>
    <property type="project" value="UniProtKB-UniRule"/>
</dbReference>
<dbReference type="InterPro" id="IPR002298">
    <property type="entry name" value="DNA_polymerase_A"/>
</dbReference>
<keyword evidence="9 13" id="KW-0238">DNA-binding</keyword>
<evidence type="ECO:0000256" key="10">
    <source>
        <dbReference type="ARBA" id="ARBA00023204"/>
    </source>
</evidence>
<organism evidence="16 17">
    <name type="scientific">Youxingia wuxianensis</name>
    <dbReference type="NCBI Taxonomy" id="2763678"/>
    <lineage>
        <taxon>Bacteria</taxon>
        <taxon>Bacillati</taxon>
        <taxon>Bacillota</taxon>
        <taxon>Clostridia</taxon>
        <taxon>Eubacteriales</taxon>
        <taxon>Oscillospiraceae</taxon>
        <taxon>Youxingia</taxon>
    </lineage>
</organism>
<dbReference type="GO" id="GO:0003887">
    <property type="term" value="F:DNA-directed DNA polymerase activity"/>
    <property type="evidence" value="ECO:0007669"/>
    <property type="project" value="UniProtKB-UniRule"/>
</dbReference>
<evidence type="ECO:0000313" key="16">
    <source>
        <dbReference type="EMBL" id="MBC8585917.1"/>
    </source>
</evidence>
<comment type="caution">
    <text evidence="16">The sequence shown here is derived from an EMBL/GenBank/DDBJ whole genome shotgun (WGS) entry which is preliminary data.</text>
</comment>
<dbReference type="InterPro" id="IPR036397">
    <property type="entry name" value="RNaseH_sf"/>
</dbReference>
<protein>
    <recommendedName>
        <fullName evidence="3 12">DNA polymerase I</fullName>
        <ecNumber evidence="2 12">2.7.7.7</ecNumber>
    </recommendedName>
</protein>
<dbReference type="Pfam" id="PF01367">
    <property type="entry name" value="5_3_exonuc"/>
    <property type="match status" value="1"/>
</dbReference>
<dbReference type="FunFam" id="1.10.150.20:FF:000002">
    <property type="entry name" value="DNA polymerase I"/>
    <property type="match status" value="1"/>
</dbReference>
<feature type="domain" description="5'-3' exonuclease" evidence="14">
    <location>
        <begin position="1"/>
        <end position="263"/>
    </location>
</feature>
<feature type="domain" description="DNA-directed DNA polymerase family A palm" evidence="15">
    <location>
        <begin position="625"/>
        <end position="831"/>
    </location>
</feature>
<dbReference type="InterPro" id="IPR001098">
    <property type="entry name" value="DNA-dir_DNA_pol_A_palm_dom"/>
</dbReference>
<evidence type="ECO:0000256" key="11">
    <source>
        <dbReference type="ARBA" id="ARBA00049244"/>
    </source>
</evidence>
<evidence type="ECO:0000256" key="1">
    <source>
        <dbReference type="ARBA" id="ARBA00007705"/>
    </source>
</evidence>
<dbReference type="InterPro" id="IPR012337">
    <property type="entry name" value="RNaseH-like_sf"/>
</dbReference>
<dbReference type="InterPro" id="IPR036279">
    <property type="entry name" value="5-3_exonuclease_C_sf"/>
</dbReference>
<dbReference type="NCBIfam" id="TIGR00593">
    <property type="entry name" value="pola"/>
    <property type="match status" value="1"/>
</dbReference>
<evidence type="ECO:0000256" key="6">
    <source>
        <dbReference type="ARBA" id="ARBA00022705"/>
    </source>
</evidence>
<evidence type="ECO:0000256" key="13">
    <source>
        <dbReference type="RuleBase" id="RU004460"/>
    </source>
</evidence>
<dbReference type="PANTHER" id="PTHR10133:SF27">
    <property type="entry name" value="DNA POLYMERASE NU"/>
    <property type="match status" value="1"/>
</dbReference>
<comment type="catalytic activity">
    <reaction evidence="11 13">
        <text>DNA(n) + a 2'-deoxyribonucleoside 5'-triphosphate = DNA(n+1) + diphosphate</text>
        <dbReference type="Rhea" id="RHEA:22508"/>
        <dbReference type="Rhea" id="RHEA-COMP:17339"/>
        <dbReference type="Rhea" id="RHEA-COMP:17340"/>
        <dbReference type="ChEBI" id="CHEBI:33019"/>
        <dbReference type="ChEBI" id="CHEBI:61560"/>
        <dbReference type="ChEBI" id="CHEBI:173112"/>
        <dbReference type="EC" id="2.7.7.7"/>
    </reaction>
</comment>
<dbReference type="GO" id="GO:0006302">
    <property type="term" value="P:double-strand break repair"/>
    <property type="evidence" value="ECO:0007669"/>
    <property type="project" value="TreeGrafter"/>
</dbReference>
<comment type="function">
    <text evidence="13">In addition to polymerase activity, this DNA polymerase exhibits 5'-3' exonuclease activity.</text>
</comment>
<dbReference type="RefSeq" id="WP_262395625.1">
    <property type="nucleotide sequence ID" value="NZ_JACRTD010000007.1"/>
</dbReference>
<dbReference type="Gene3D" id="3.40.50.1010">
    <property type="entry name" value="5'-nuclease"/>
    <property type="match status" value="1"/>
</dbReference>